<keyword evidence="7" id="KW-0732">Signal</keyword>
<dbReference type="InterPro" id="IPR037272">
    <property type="entry name" value="SNS_sf"/>
</dbReference>
<feature type="binding site" evidence="6">
    <location>
        <position position="18"/>
    </location>
    <ligand>
        <name>Na(+)</name>
        <dbReference type="ChEBI" id="CHEBI:29101"/>
        <label>1</label>
    </ligand>
</feature>
<feature type="binding site" evidence="6">
    <location>
        <position position="22"/>
    </location>
    <ligand>
        <name>Na(+)</name>
        <dbReference type="ChEBI" id="CHEBI:29101"/>
        <label>1</label>
    </ligand>
</feature>
<keyword evidence="6" id="KW-0479">Metal-binding</keyword>
<feature type="non-terminal residue" evidence="8">
    <location>
        <position position="1"/>
    </location>
</feature>
<protein>
    <recommendedName>
        <fullName evidence="10">Hepcidin</fullName>
    </recommendedName>
</protein>
<feature type="chain" id="PRO_5035808914" description="Hepcidin" evidence="7">
    <location>
        <begin position="22"/>
        <end position="48"/>
    </location>
</feature>
<evidence type="ECO:0000256" key="6">
    <source>
        <dbReference type="PIRSR" id="PIRSR600175-1"/>
    </source>
</evidence>
<name>A0A8S3D568_9BILA</name>
<evidence type="ECO:0000313" key="8">
    <source>
        <dbReference type="EMBL" id="CAF4983373.1"/>
    </source>
</evidence>
<evidence type="ECO:0000256" key="4">
    <source>
        <dbReference type="ARBA" id="ARBA00022989"/>
    </source>
</evidence>
<organism evidence="8 9">
    <name type="scientific">Rotaria magnacalcarata</name>
    <dbReference type="NCBI Taxonomy" id="392030"/>
    <lineage>
        <taxon>Eukaryota</taxon>
        <taxon>Metazoa</taxon>
        <taxon>Spiralia</taxon>
        <taxon>Gnathifera</taxon>
        <taxon>Rotifera</taxon>
        <taxon>Eurotatoria</taxon>
        <taxon>Bdelloidea</taxon>
        <taxon>Philodinida</taxon>
        <taxon>Philodinidae</taxon>
        <taxon>Rotaria</taxon>
    </lineage>
</organism>
<dbReference type="Proteomes" id="UP000676336">
    <property type="component" value="Unassembled WGS sequence"/>
</dbReference>
<comment type="caution">
    <text evidence="8">The sequence shown here is derived from an EMBL/GenBank/DDBJ whole genome shotgun (WGS) entry which is preliminary data.</text>
</comment>
<proteinExistence type="predicted"/>
<comment type="subcellular location">
    <subcellularLocation>
        <location evidence="1">Membrane</location>
        <topology evidence="1">Multi-pass membrane protein</topology>
    </subcellularLocation>
</comment>
<reference evidence="8" key="1">
    <citation type="submission" date="2021-02" db="EMBL/GenBank/DDBJ databases">
        <authorList>
            <person name="Nowell W R."/>
        </authorList>
    </citation>
    <scope>NUCLEOTIDE SEQUENCE</scope>
</reference>
<evidence type="ECO:0000256" key="5">
    <source>
        <dbReference type="ARBA" id="ARBA00023136"/>
    </source>
</evidence>
<evidence type="ECO:0000256" key="1">
    <source>
        <dbReference type="ARBA" id="ARBA00004141"/>
    </source>
</evidence>
<dbReference type="InterPro" id="IPR000175">
    <property type="entry name" value="Na/ntran_symport"/>
</dbReference>
<sequence>MPASPFFAIIFFLMLLALGLGSQFALTDVPITSLVELFPRLKKQRPIA</sequence>
<dbReference type="EMBL" id="CAJOBI010198346">
    <property type="protein sequence ID" value="CAF4983373.1"/>
    <property type="molecule type" value="Genomic_DNA"/>
</dbReference>
<keyword evidence="4" id="KW-1133">Transmembrane helix</keyword>
<dbReference type="SUPFAM" id="SSF161070">
    <property type="entry name" value="SNF-like"/>
    <property type="match status" value="1"/>
</dbReference>
<keyword evidence="2" id="KW-0813">Transport</keyword>
<evidence type="ECO:0000313" key="9">
    <source>
        <dbReference type="Proteomes" id="UP000676336"/>
    </source>
</evidence>
<keyword evidence="5" id="KW-0472">Membrane</keyword>
<dbReference type="Pfam" id="PF00209">
    <property type="entry name" value="SNF"/>
    <property type="match status" value="1"/>
</dbReference>
<keyword evidence="3" id="KW-0812">Transmembrane</keyword>
<evidence type="ECO:0008006" key="10">
    <source>
        <dbReference type="Google" id="ProtNLM"/>
    </source>
</evidence>
<feature type="signal peptide" evidence="7">
    <location>
        <begin position="1"/>
        <end position="21"/>
    </location>
</feature>
<dbReference type="AlphaFoldDB" id="A0A8S3D568"/>
<accession>A0A8S3D568</accession>
<gene>
    <name evidence="8" type="ORF">SMN809_LOCUS55848</name>
</gene>
<evidence type="ECO:0000256" key="7">
    <source>
        <dbReference type="SAM" id="SignalP"/>
    </source>
</evidence>
<dbReference type="PROSITE" id="PS50267">
    <property type="entry name" value="NA_NEUROTRAN_SYMP_3"/>
    <property type="match status" value="1"/>
</dbReference>
<evidence type="ECO:0000256" key="2">
    <source>
        <dbReference type="ARBA" id="ARBA00022448"/>
    </source>
</evidence>
<dbReference type="GO" id="GO:0046872">
    <property type="term" value="F:metal ion binding"/>
    <property type="evidence" value="ECO:0007669"/>
    <property type="project" value="UniProtKB-KW"/>
</dbReference>
<evidence type="ECO:0000256" key="3">
    <source>
        <dbReference type="ARBA" id="ARBA00022692"/>
    </source>
</evidence>
<dbReference type="GO" id="GO:0016020">
    <property type="term" value="C:membrane"/>
    <property type="evidence" value="ECO:0007669"/>
    <property type="project" value="UniProtKB-SubCell"/>
</dbReference>
<keyword evidence="6" id="KW-0915">Sodium</keyword>